<name>A0A292YGK4_9BACL</name>
<gene>
    <name evidence="1" type="ORF">EFBL_1311</name>
</gene>
<accession>A0A292YGK4</accession>
<organism evidence="1 2">
    <name type="scientific">Effusibacillus lacus</name>
    <dbReference type="NCBI Taxonomy" id="1348429"/>
    <lineage>
        <taxon>Bacteria</taxon>
        <taxon>Bacillati</taxon>
        <taxon>Bacillota</taxon>
        <taxon>Bacilli</taxon>
        <taxon>Bacillales</taxon>
        <taxon>Alicyclobacillaceae</taxon>
        <taxon>Effusibacillus</taxon>
    </lineage>
</organism>
<dbReference type="AlphaFoldDB" id="A0A292YGK4"/>
<sequence>MDGSNFNGSSNNVTLKDSNGNNLATVTLKGMGTALASNKVSRGPLKELEVVNDSGQFSNVVKAAQDAKYLVDGIDFMNSANW</sequence>
<dbReference type="EMBL" id="BDUF01000028">
    <property type="protein sequence ID" value="GAX89687.1"/>
    <property type="molecule type" value="Genomic_DNA"/>
</dbReference>
<protein>
    <submittedName>
        <fullName evidence="1">Uncharacterized protein</fullName>
    </submittedName>
</protein>
<proteinExistence type="predicted"/>
<evidence type="ECO:0000313" key="2">
    <source>
        <dbReference type="Proteomes" id="UP000217785"/>
    </source>
</evidence>
<dbReference type="Proteomes" id="UP000217785">
    <property type="component" value="Unassembled WGS sequence"/>
</dbReference>
<reference evidence="2" key="1">
    <citation type="submission" date="2017-07" db="EMBL/GenBank/DDBJ databases">
        <title>Draft genome sequence of Effusibacillus lacus strain skLN1.</title>
        <authorList>
            <person name="Watanabe M."/>
            <person name="Kojima H."/>
            <person name="Fukui M."/>
        </authorList>
    </citation>
    <scope>NUCLEOTIDE SEQUENCE [LARGE SCALE GENOMIC DNA]</scope>
    <source>
        <strain evidence="2">skLN1</strain>
    </source>
</reference>
<evidence type="ECO:0000313" key="1">
    <source>
        <dbReference type="EMBL" id="GAX89687.1"/>
    </source>
</evidence>
<comment type="caution">
    <text evidence="1">The sequence shown here is derived from an EMBL/GenBank/DDBJ whole genome shotgun (WGS) entry which is preliminary data.</text>
</comment>
<keyword evidence="2" id="KW-1185">Reference proteome</keyword>